<accession>A0A9N9HLH7</accession>
<comment type="caution">
    <text evidence="1">The sequence shown here is derived from an EMBL/GenBank/DDBJ whole genome shotgun (WGS) entry which is preliminary data.</text>
</comment>
<dbReference type="EMBL" id="CAJVPP010007318">
    <property type="protein sequence ID" value="CAG8687315.1"/>
    <property type="molecule type" value="Genomic_DNA"/>
</dbReference>
<evidence type="ECO:0000313" key="1">
    <source>
        <dbReference type="EMBL" id="CAG8687315.1"/>
    </source>
</evidence>
<reference evidence="1" key="1">
    <citation type="submission" date="2021-06" db="EMBL/GenBank/DDBJ databases">
        <authorList>
            <person name="Kallberg Y."/>
            <person name="Tangrot J."/>
            <person name="Rosling A."/>
        </authorList>
    </citation>
    <scope>NUCLEOTIDE SEQUENCE</scope>
    <source>
        <strain evidence="1">87-6 pot B 2015</strain>
    </source>
</reference>
<protein>
    <submittedName>
        <fullName evidence="1">15996_t:CDS:1</fullName>
    </submittedName>
</protein>
<organism evidence="1 2">
    <name type="scientific">Funneliformis mosseae</name>
    <name type="common">Endomycorrhizal fungus</name>
    <name type="synonym">Glomus mosseae</name>
    <dbReference type="NCBI Taxonomy" id="27381"/>
    <lineage>
        <taxon>Eukaryota</taxon>
        <taxon>Fungi</taxon>
        <taxon>Fungi incertae sedis</taxon>
        <taxon>Mucoromycota</taxon>
        <taxon>Glomeromycotina</taxon>
        <taxon>Glomeromycetes</taxon>
        <taxon>Glomerales</taxon>
        <taxon>Glomeraceae</taxon>
        <taxon>Funneliformis</taxon>
    </lineage>
</organism>
<name>A0A9N9HLH7_FUNMO</name>
<gene>
    <name evidence="1" type="ORF">FMOSSE_LOCUS13157</name>
</gene>
<sequence>DKEYDQLFNSSSEEERIYQSADDKRLILKEEEPIDNEEFYLNKNDRVPYDYFSASNLNDIDTNSDSEHINTKLCEHISAVTAYYRCYKIASSNKEKRSNFGSFDDIDNWFRQRNLEEHLENAMS</sequence>
<evidence type="ECO:0000313" key="2">
    <source>
        <dbReference type="Proteomes" id="UP000789375"/>
    </source>
</evidence>
<feature type="non-terminal residue" evidence="1">
    <location>
        <position position="124"/>
    </location>
</feature>
<keyword evidence="2" id="KW-1185">Reference proteome</keyword>
<dbReference type="AlphaFoldDB" id="A0A9N9HLH7"/>
<dbReference type="Proteomes" id="UP000789375">
    <property type="component" value="Unassembled WGS sequence"/>
</dbReference>
<proteinExistence type="predicted"/>